<protein>
    <submittedName>
        <fullName evidence="3">AAA family ATPase</fullName>
    </submittedName>
</protein>
<dbReference type="GeneID" id="56029923"/>
<sequence length="266" mass="27365">MTRTIALVGVAGGVGTTRTAVECAATLARDGRDVAVLDAAYATQGLSEFVAGRIDPDLTGLCLAPGRPLEDGLYDLPLDEPGTDDPERDDRGTAVAPGRVALAPALAPFERLARAKTIEAAEAFEDRVAEAAGEFDHVILDTPPVAANQHLAAVDAADRVVLVASGSEHGVDARRRMIDRLADVGAAPEHTVAVGEPIPSGDATLPRLDAAPADGARCPRDEAVGADTAAAVEALFGVELDLTFEPAGALDRLREGVGGIRGRAEE</sequence>
<evidence type="ECO:0000313" key="4">
    <source>
        <dbReference type="Proteomes" id="UP000509750"/>
    </source>
</evidence>
<evidence type="ECO:0000256" key="1">
    <source>
        <dbReference type="SAM" id="MobiDB-lite"/>
    </source>
</evidence>
<dbReference type="Pfam" id="PF13614">
    <property type="entry name" value="AAA_31"/>
    <property type="match status" value="1"/>
</dbReference>
<evidence type="ECO:0000259" key="2">
    <source>
        <dbReference type="Pfam" id="PF13614"/>
    </source>
</evidence>
<dbReference type="KEGG" id="halg:HUG10_13780"/>
<dbReference type="PANTHER" id="PTHR13696:SF99">
    <property type="entry name" value="COBYRINIC ACID AC-DIAMIDE SYNTHASE"/>
    <property type="match status" value="1"/>
</dbReference>
<feature type="region of interest" description="Disordered" evidence="1">
    <location>
        <begin position="73"/>
        <end position="92"/>
    </location>
</feature>
<gene>
    <name evidence="3" type="ORF">HUG10_13780</name>
</gene>
<feature type="domain" description="AAA" evidence="2">
    <location>
        <begin position="3"/>
        <end position="171"/>
    </location>
</feature>
<dbReference type="InterPro" id="IPR050678">
    <property type="entry name" value="DNA_Partitioning_ATPase"/>
</dbReference>
<dbReference type="OrthoDB" id="313523at2157"/>
<evidence type="ECO:0000313" key="3">
    <source>
        <dbReference type="EMBL" id="QLG28549.1"/>
    </source>
</evidence>
<dbReference type="InterPro" id="IPR027417">
    <property type="entry name" value="P-loop_NTPase"/>
</dbReference>
<feature type="compositionally biased region" description="Acidic residues" evidence="1">
    <location>
        <begin position="77"/>
        <end position="87"/>
    </location>
</feature>
<dbReference type="AlphaFoldDB" id="A0A7D5GYG1"/>
<proteinExistence type="predicted"/>
<keyword evidence="4" id="KW-1185">Reference proteome</keyword>
<dbReference type="RefSeq" id="WP_179170123.1">
    <property type="nucleotide sequence ID" value="NZ_CP058529.1"/>
</dbReference>
<dbReference type="EMBL" id="CP058529">
    <property type="protein sequence ID" value="QLG28549.1"/>
    <property type="molecule type" value="Genomic_DNA"/>
</dbReference>
<reference evidence="3 4" key="1">
    <citation type="submission" date="2020-07" db="EMBL/GenBank/DDBJ databases">
        <title>Gai3-2, isolated from salt lake.</title>
        <authorList>
            <person name="Cui H."/>
            <person name="Shi X."/>
        </authorList>
    </citation>
    <scope>NUCLEOTIDE SEQUENCE [LARGE SCALE GENOMIC DNA]</scope>
    <source>
        <strain evidence="3 4">Gai3-2</strain>
    </source>
</reference>
<dbReference type="Proteomes" id="UP000509750">
    <property type="component" value="Chromosome"/>
</dbReference>
<accession>A0A7D5GYG1</accession>
<dbReference type="Gene3D" id="3.40.50.300">
    <property type="entry name" value="P-loop containing nucleotide triphosphate hydrolases"/>
    <property type="match status" value="1"/>
</dbReference>
<dbReference type="InterPro" id="IPR025669">
    <property type="entry name" value="AAA_dom"/>
</dbReference>
<dbReference type="SUPFAM" id="SSF52540">
    <property type="entry name" value="P-loop containing nucleoside triphosphate hydrolases"/>
    <property type="match status" value="1"/>
</dbReference>
<dbReference type="PANTHER" id="PTHR13696">
    <property type="entry name" value="P-LOOP CONTAINING NUCLEOSIDE TRIPHOSPHATE HYDROLASE"/>
    <property type="match status" value="1"/>
</dbReference>
<organism evidence="3 4">
    <name type="scientific">Halorarum halophilum</name>
    <dbReference type="NCBI Taxonomy" id="2743090"/>
    <lineage>
        <taxon>Archaea</taxon>
        <taxon>Methanobacteriati</taxon>
        <taxon>Methanobacteriota</taxon>
        <taxon>Stenosarchaea group</taxon>
        <taxon>Halobacteria</taxon>
        <taxon>Halobacteriales</taxon>
        <taxon>Haloferacaceae</taxon>
        <taxon>Halorarum</taxon>
    </lineage>
</organism>
<name>A0A7D5GYG1_9EURY</name>